<evidence type="ECO:0000256" key="4">
    <source>
        <dbReference type="ARBA" id="ARBA00023315"/>
    </source>
</evidence>
<gene>
    <name evidence="8" type="ORF">EM848_09540</name>
    <name evidence="7" type="ORF">EMO90_08870</name>
</gene>
<dbReference type="PANTHER" id="PTHR36449">
    <property type="entry name" value="ACETYLTRANSFERASE-RELATED"/>
    <property type="match status" value="1"/>
</dbReference>
<dbReference type="SUPFAM" id="SSF55729">
    <property type="entry name" value="Acyl-CoA N-acyltransferases (Nat)"/>
    <property type="match status" value="1"/>
</dbReference>
<evidence type="ECO:0000256" key="5">
    <source>
        <dbReference type="ARBA" id="ARBA00049880"/>
    </source>
</evidence>
<evidence type="ECO:0000259" key="6">
    <source>
        <dbReference type="PROSITE" id="PS51186"/>
    </source>
</evidence>
<dbReference type="Proteomes" id="UP000345527">
    <property type="component" value="Unassembled WGS sequence"/>
</dbReference>
<keyword evidence="1" id="KW-0678">Repressor</keyword>
<dbReference type="InterPro" id="IPR016181">
    <property type="entry name" value="Acyl_CoA_acyltransferase"/>
</dbReference>
<dbReference type="Proteomes" id="UP000374630">
    <property type="component" value="Unassembled WGS sequence"/>
</dbReference>
<comment type="catalytic activity">
    <reaction evidence="5">
        <text>glycyl-tRNA(Gly) + acetyl-CoA = N-acetylglycyl-tRNA(Gly) + CoA + H(+)</text>
        <dbReference type="Rhea" id="RHEA:81867"/>
        <dbReference type="Rhea" id="RHEA-COMP:9683"/>
        <dbReference type="Rhea" id="RHEA-COMP:19766"/>
        <dbReference type="ChEBI" id="CHEBI:15378"/>
        <dbReference type="ChEBI" id="CHEBI:57287"/>
        <dbReference type="ChEBI" id="CHEBI:57288"/>
        <dbReference type="ChEBI" id="CHEBI:78522"/>
        <dbReference type="ChEBI" id="CHEBI:232036"/>
    </reaction>
</comment>
<protein>
    <submittedName>
        <fullName evidence="8">GNAT family N-acetyltransferase</fullName>
    </submittedName>
</protein>
<keyword evidence="4" id="KW-0012">Acyltransferase</keyword>
<evidence type="ECO:0000256" key="3">
    <source>
        <dbReference type="ARBA" id="ARBA00022679"/>
    </source>
</evidence>
<dbReference type="AlphaFoldDB" id="A0A5J5DU82"/>
<dbReference type="InterPro" id="IPR000182">
    <property type="entry name" value="GNAT_dom"/>
</dbReference>
<reference evidence="9 10" key="1">
    <citation type="journal article" date="2019" name="Syst. Appl. Microbiol.">
        <title>Characterization of Bifidobacterium species in feaces of the Egyptian fruit bat: Description of B. vespertilionis sp. nov. and B. rousetti sp. nov.</title>
        <authorList>
            <person name="Modesto M."/>
            <person name="Satti M."/>
            <person name="Watanabe K."/>
            <person name="Puglisi E."/>
            <person name="Morelli L."/>
            <person name="Huang C.-H."/>
            <person name="Liou J.-S."/>
            <person name="Miyashita M."/>
            <person name="Tamura T."/>
            <person name="Saito S."/>
            <person name="Mori K."/>
            <person name="Huang L."/>
            <person name="Sciavilla P."/>
            <person name="Sandri C."/>
            <person name="Spiezio C."/>
            <person name="Vitali F."/>
            <person name="Cavalieri D."/>
            <person name="Perpetuini G."/>
            <person name="Tofalo R."/>
            <person name="Bonetti A."/>
            <person name="Arita M."/>
            <person name="Mattarelli P."/>
        </authorList>
    </citation>
    <scope>NUCLEOTIDE SEQUENCE [LARGE SCALE GENOMIC DNA]</scope>
    <source>
        <strain evidence="7 10">RST16</strain>
        <strain evidence="8 9">RST8</strain>
    </source>
</reference>
<evidence type="ECO:0000313" key="8">
    <source>
        <dbReference type="EMBL" id="KAA8822194.1"/>
    </source>
</evidence>
<dbReference type="EMBL" id="RZOA01000021">
    <property type="protein sequence ID" value="KAA8822194.1"/>
    <property type="molecule type" value="Genomic_DNA"/>
</dbReference>
<dbReference type="GO" id="GO:0016747">
    <property type="term" value="F:acyltransferase activity, transferring groups other than amino-acyl groups"/>
    <property type="evidence" value="ECO:0007669"/>
    <property type="project" value="InterPro"/>
</dbReference>
<dbReference type="PANTHER" id="PTHR36449:SF1">
    <property type="entry name" value="ACETYLTRANSFERASE"/>
    <property type="match status" value="1"/>
</dbReference>
<dbReference type="Pfam" id="PF13508">
    <property type="entry name" value="Acetyltransf_7"/>
    <property type="match status" value="1"/>
</dbReference>
<evidence type="ECO:0000313" key="9">
    <source>
        <dbReference type="Proteomes" id="UP000345527"/>
    </source>
</evidence>
<keyword evidence="2" id="KW-1277">Toxin-antitoxin system</keyword>
<dbReference type="PROSITE" id="PS51186">
    <property type="entry name" value="GNAT"/>
    <property type="match status" value="1"/>
</dbReference>
<dbReference type="CDD" id="cd04301">
    <property type="entry name" value="NAT_SF"/>
    <property type="match status" value="1"/>
</dbReference>
<keyword evidence="10" id="KW-1185">Reference proteome</keyword>
<dbReference type="EMBL" id="RZNZ01000012">
    <property type="protein sequence ID" value="KAA8819080.1"/>
    <property type="molecule type" value="Genomic_DNA"/>
</dbReference>
<name>A0A5J5DU82_9BIFI</name>
<proteinExistence type="predicted"/>
<evidence type="ECO:0000256" key="1">
    <source>
        <dbReference type="ARBA" id="ARBA00022491"/>
    </source>
</evidence>
<keyword evidence="3 8" id="KW-0808">Transferase</keyword>
<accession>A0A5J5DU82</accession>
<evidence type="ECO:0000256" key="2">
    <source>
        <dbReference type="ARBA" id="ARBA00022649"/>
    </source>
</evidence>
<comment type="caution">
    <text evidence="8">The sequence shown here is derived from an EMBL/GenBank/DDBJ whole genome shotgun (WGS) entry which is preliminary data.</text>
</comment>
<dbReference type="OrthoDB" id="9799147at2"/>
<sequence length="160" mass="17524">MTSRFHAPKRLEPGETLGNFSCGVDMIDQWAAERAPMAAKHGTAVTYVSRAGDGKTAGFYTLSAYSVNRDDIAGGWLRRNTPSRIPAILIGMLGVAEDCQGEGLGWMLLQDAIARAHHIGEQLGSRALIVDPYDDHARSFYEHFGFRPIPGSDSMFLRLV</sequence>
<feature type="domain" description="N-acetyltransferase" evidence="6">
    <location>
        <begin position="15"/>
        <end position="160"/>
    </location>
</feature>
<evidence type="ECO:0000313" key="10">
    <source>
        <dbReference type="Proteomes" id="UP000374630"/>
    </source>
</evidence>
<organism evidence="8 9">
    <name type="scientific">Bifidobacterium vespertilionis</name>
    <dbReference type="NCBI Taxonomy" id="2562524"/>
    <lineage>
        <taxon>Bacteria</taxon>
        <taxon>Bacillati</taxon>
        <taxon>Actinomycetota</taxon>
        <taxon>Actinomycetes</taxon>
        <taxon>Bifidobacteriales</taxon>
        <taxon>Bifidobacteriaceae</taxon>
        <taxon>Bifidobacterium</taxon>
    </lineage>
</organism>
<evidence type="ECO:0000313" key="7">
    <source>
        <dbReference type="EMBL" id="KAA8819080.1"/>
    </source>
</evidence>
<dbReference type="Gene3D" id="3.40.630.30">
    <property type="match status" value="1"/>
</dbReference>